<gene>
    <name evidence="2" type="ORF">BLL40_02690</name>
</gene>
<keyword evidence="3" id="KW-1185">Reference proteome</keyword>
<name>A0A1Q5P8C7_9BACI</name>
<dbReference type="Gene3D" id="3.40.50.1010">
    <property type="entry name" value="5'-nuclease"/>
    <property type="match status" value="1"/>
</dbReference>
<dbReference type="STRING" id="1714354.BLL40_02690"/>
<dbReference type="InterPro" id="IPR029060">
    <property type="entry name" value="PIN-like_dom_sf"/>
</dbReference>
<dbReference type="Pfam" id="PF01850">
    <property type="entry name" value="PIN"/>
    <property type="match status" value="1"/>
</dbReference>
<dbReference type="OrthoDB" id="2228124at2"/>
<dbReference type="EMBL" id="MRWQ01000001">
    <property type="protein sequence ID" value="OKL38342.1"/>
    <property type="molecule type" value="Genomic_DNA"/>
</dbReference>
<reference evidence="2 3" key="1">
    <citation type="submission" date="2016-12" db="EMBL/GenBank/DDBJ databases">
        <title>Domibacillus sp. SAOS 44 whole genome sequencing.</title>
        <authorList>
            <person name="Verma A."/>
            <person name="Krishnamurthi S."/>
        </authorList>
    </citation>
    <scope>NUCLEOTIDE SEQUENCE [LARGE SCALE GENOMIC DNA]</scope>
    <source>
        <strain evidence="2 3">SAOS 44</strain>
    </source>
</reference>
<evidence type="ECO:0000313" key="3">
    <source>
        <dbReference type="Proteomes" id="UP000186524"/>
    </source>
</evidence>
<dbReference type="InterPro" id="IPR002716">
    <property type="entry name" value="PIN_dom"/>
</dbReference>
<evidence type="ECO:0000313" key="2">
    <source>
        <dbReference type="EMBL" id="OKL38342.1"/>
    </source>
</evidence>
<comment type="caution">
    <text evidence="2">The sequence shown here is derived from an EMBL/GenBank/DDBJ whole genome shotgun (WGS) entry which is preliminary data.</text>
</comment>
<proteinExistence type="predicted"/>
<evidence type="ECO:0000259" key="1">
    <source>
        <dbReference type="Pfam" id="PF01850"/>
    </source>
</evidence>
<protein>
    <recommendedName>
        <fullName evidence="1">PIN domain-containing protein</fullName>
    </recommendedName>
</protein>
<feature type="domain" description="PIN" evidence="1">
    <location>
        <begin position="18"/>
        <end position="166"/>
    </location>
</feature>
<dbReference type="AlphaFoldDB" id="A0A1Q5P8C7"/>
<dbReference type="Proteomes" id="UP000186524">
    <property type="component" value="Unassembled WGS sequence"/>
</dbReference>
<dbReference type="RefSeq" id="WP_073710342.1">
    <property type="nucleotide sequence ID" value="NZ_MRWQ01000001.1"/>
</dbReference>
<accession>A0A1Q5P8C7</accession>
<organism evidence="2 3">
    <name type="scientific">Domibacillus mangrovi</name>
    <dbReference type="NCBI Taxonomy" id="1714354"/>
    <lineage>
        <taxon>Bacteria</taxon>
        <taxon>Bacillati</taxon>
        <taxon>Bacillota</taxon>
        <taxon>Bacilli</taxon>
        <taxon>Bacillales</taxon>
        <taxon>Bacillaceae</taxon>
        <taxon>Domibacillus</taxon>
    </lineage>
</organism>
<sequence length="179" mass="21138">MSDYIHLDSFNPNAEDKIFLDTNIWMYLYCSIGNYNENVVGKYNHLFEKIIDSEARIYTSALQISEFFNAYCRLEYNLAKESNPGLHYKRDFRNSQEFKDTIDYLKIIINDRIFKYATKLDDGFASLKLEEIFNVGNSFDFNDEYFVSLCLKDSILIVTNDRDFLQHPSEVKIISNLHI</sequence>
<dbReference type="SUPFAM" id="SSF88723">
    <property type="entry name" value="PIN domain-like"/>
    <property type="match status" value="1"/>
</dbReference>